<keyword evidence="2" id="KW-0813">Transport</keyword>
<accession>A0A9W4UDU7</accession>
<evidence type="ECO:0000256" key="4">
    <source>
        <dbReference type="ARBA" id="ARBA00022989"/>
    </source>
</evidence>
<evidence type="ECO:0000313" key="10">
    <source>
        <dbReference type="Proteomes" id="UP001152607"/>
    </source>
</evidence>
<feature type="transmembrane region" description="Helical" evidence="7">
    <location>
        <begin position="610"/>
        <end position="629"/>
    </location>
</feature>
<feature type="transmembrane region" description="Helical" evidence="7">
    <location>
        <begin position="349"/>
        <end position="374"/>
    </location>
</feature>
<dbReference type="OrthoDB" id="3900342at2759"/>
<evidence type="ECO:0000259" key="8">
    <source>
        <dbReference type="Pfam" id="PF00324"/>
    </source>
</evidence>
<dbReference type="PROSITE" id="PS00218">
    <property type="entry name" value="AMINO_ACID_PERMEASE_1"/>
    <property type="match status" value="1"/>
</dbReference>
<evidence type="ECO:0000256" key="3">
    <source>
        <dbReference type="ARBA" id="ARBA00022692"/>
    </source>
</evidence>
<evidence type="ECO:0000256" key="1">
    <source>
        <dbReference type="ARBA" id="ARBA00004141"/>
    </source>
</evidence>
<keyword evidence="5 7" id="KW-0472">Membrane</keyword>
<feature type="transmembrane region" description="Helical" evidence="7">
    <location>
        <begin position="287"/>
        <end position="310"/>
    </location>
</feature>
<keyword evidence="3 7" id="KW-0812">Transmembrane</keyword>
<dbReference type="PANTHER" id="PTHR43495:SF5">
    <property type="entry name" value="GAMMA-AMINOBUTYRIC ACID PERMEASE"/>
    <property type="match status" value="1"/>
</dbReference>
<feature type="transmembrane region" description="Helical" evidence="7">
    <location>
        <begin position="551"/>
        <end position="568"/>
    </location>
</feature>
<feature type="compositionally biased region" description="Polar residues" evidence="6">
    <location>
        <begin position="53"/>
        <end position="76"/>
    </location>
</feature>
<keyword evidence="10" id="KW-1185">Reference proteome</keyword>
<dbReference type="GO" id="GO:0055085">
    <property type="term" value="P:transmembrane transport"/>
    <property type="evidence" value="ECO:0007669"/>
    <property type="project" value="InterPro"/>
</dbReference>
<dbReference type="AlphaFoldDB" id="A0A9W4UDU7"/>
<feature type="transmembrane region" description="Helical" evidence="7">
    <location>
        <begin position="452"/>
        <end position="474"/>
    </location>
</feature>
<feature type="transmembrane region" description="Helical" evidence="7">
    <location>
        <begin position="150"/>
        <end position="168"/>
    </location>
</feature>
<feature type="compositionally biased region" description="Basic and acidic residues" evidence="6">
    <location>
        <begin position="37"/>
        <end position="51"/>
    </location>
</feature>
<feature type="transmembrane region" description="Helical" evidence="7">
    <location>
        <begin position="225"/>
        <end position="249"/>
    </location>
</feature>
<feature type="domain" description="Amino acid permease/ SLC12A" evidence="8">
    <location>
        <begin position="152"/>
        <end position="658"/>
    </location>
</feature>
<dbReference type="Gene3D" id="1.20.1740.10">
    <property type="entry name" value="Amino acid/polyamine transporter I"/>
    <property type="match status" value="1"/>
</dbReference>
<sequence>MAKEKGSSMLEPGWIPDWWRGEASSTSQERTPPSPQPRERTSLVSVEKADKTMSPSVMHESSTPFANVGDIQSTRQGSERSVSRAQDDESLRAPSRNPGLASTTNRIELLSLGNDGDGNGVEETVDDEAPADRLMIERDRDRAVNRRLKGIHIFMIAINGVLGVGLYVRGGMILRLGGPAAVLLSFSLVGCLAWGVMQCIAEMLCIWPISGSLSTYVSEFVDVELGIAVGVAYWFTYAISFAALIAATAGEAEYWDTPKGIQGGILFFLIPLFILILNAFGIETYGLFEVVSGFLKLAFLLVIIVFNIVINQRGFRPQPAGPAPKRDISLYPENVIVHDADASKSWTQAFFMSLSIAAFAYVGVEITAASALEARVPPERTPKNPSAIGKTVKSSVVFIPFVAALLYVIAGVLVTLNIKWDNPDLPRVSWRAPGPTFSAFVLIARDSGIDGLAGTLNVFLMFTALTCANTNLYVASRTLFSLTRTLDGGSGQPWYTRFLATLGKTNNRKVPMRALIASCIFAWIPFLYLSNENESGPSKDIGTLLDVLSEMGTVGVIVVWACECWAYIRFYHCIRSNKIALREVPLVRRWNRGTNNLPDDFPYRGHGQPFTAYISLSACLFLLVVANGSSLWNGFHVQPFLSAYLAPICFLTLWGTLKILRNGQWHLVDLSNGRDVAEKMLRLHEIRFRSAEDMGSRGRNVRNLWGLI</sequence>
<feature type="transmembrane region" description="Helical" evidence="7">
    <location>
        <begin position="641"/>
        <end position="660"/>
    </location>
</feature>
<reference evidence="9" key="1">
    <citation type="submission" date="2023-01" db="EMBL/GenBank/DDBJ databases">
        <authorList>
            <person name="Van Ghelder C."/>
            <person name="Rancurel C."/>
        </authorList>
    </citation>
    <scope>NUCLEOTIDE SEQUENCE</scope>
    <source>
        <strain evidence="9">CNCM I-4278</strain>
    </source>
</reference>
<keyword evidence="4 7" id="KW-1133">Transmembrane helix</keyword>
<feature type="transmembrane region" description="Helical" evidence="7">
    <location>
        <begin position="395"/>
        <end position="418"/>
    </location>
</feature>
<gene>
    <name evidence="9" type="ORF">PDIGIT_LOCUS5945</name>
</gene>
<evidence type="ECO:0000256" key="2">
    <source>
        <dbReference type="ARBA" id="ARBA00022448"/>
    </source>
</evidence>
<feature type="compositionally biased region" description="Basic and acidic residues" evidence="6">
    <location>
        <begin position="77"/>
        <end position="91"/>
    </location>
</feature>
<evidence type="ECO:0000256" key="7">
    <source>
        <dbReference type="SAM" id="Phobius"/>
    </source>
</evidence>
<dbReference type="EMBL" id="CAOQHR010000004">
    <property type="protein sequence ID" value="CAI6332912.1"/>
    <property type="molecule type" value="Genomic_DNA"/>
</dbReference>
<evidence type="ECO:0000256" key="6">
    <source>
        <dbReference type="SAM" id="MobiDB-lite"/>
    </source>
</evidence>
<feature type="transmembrane region" description="Helical" evidence="7">
    <location>
        <begin position="180"/>
        <end position="204"/>
    </location>
</feature>
<organism evidence="9 10">
    <name type="scientific">Periconia digitata</name>
    <dbReference type="NCBI Taxonomy" id="1303443"/>
    <lineage>
        <taxon>Eukaryota</taxon>
        <taxon>Fungi</taxon>
        <taxon>Dikarya</taxon>
        <taxon>Ascomycota</taxon>
        <taxon>Pezizomycotina</taxon>
        <taxon>Dothideomycetes</taxon>
        <taxon>Pleosporomycetidae</taxon>
        <taxon>Pleosporales</taxon>
        <taxon>Massarineae</taxon>
        <taxon>Periconiaceae</taxon>
        <taxon>Periconia</taxon>
    </lineage>
</organism>
<dbReference type="Proteomes" id="UP001152607">
    <property type="component" value="Unassembled WGS sequence"/>
</dbReference>
<name>A0A9W4UDU7_9PLEO</name>
<proteinExistence type="predicted"/>
<dbReference type="GO" id="GO:0016020">
    <property type="term" value="C:membrane"/>
    <property type="evidence" value="ECO:0007669"/>
    <property type="project" value="UniProtKB-SubCell"/>
</dbReference>
<comment type="subcellular location">
    <subcellularLocation>
        <location evidence="1">Membrane</location>
        <topology evidence="1">Multi-pass membrane protein</topology>
    </subcellularLocation>
</comment>
<dbReference type="Pfam" id="PF00324">
    <property type="entry name" value="AA_permease"/>
    <property type="match status" value="1"/>
</dbReference>
<feature type="region of interest" description="Disordered" evidence="6">
    <location>
        <begin position="1"/>
        <end position="106"/>
    </location>
</feature>
<feature type="transmembrane region" description="Helical" evidence="7">
    <location>
        <begin position="261"/>
        <end position="280"/>
    </location>
</feature>
<feature type="transmembrane region" description="Helical" evidence="7">
    <location>
        <begin position="514"/>
        <end position="531"/>
    </location>
</feature>
<dbReference type="PANTHER" id="PTHR43495">
    <property type="entry name" value="GABA PERMEASE"/>
    <property type="match status" value="1"/>
</dbReference>
<evidence type="ECO:0000313" key="9">
    <source>
        <dbReference type="EMBL" id="CAI6332912.1"/>
    </source>
</evidence>
<dbReference type="GO" id="GO:0006865">
    <property type="term" value="P:amino acid transport"/>
    <property type="evidence" value="ECO:0007669"/>
    <property type="project" value="InterPro"/>
</dbReference>
<protein>
    <recommendedName>
        <fullName evidence="8">Amino acid permease/ SLC12A domain-containing protein</fullName>
    </recommendedName>
</protein>
<comment type="caution">
    <text evidence="9">The sequence shown here is derived from an EMBL/GenBank/DDBJ whole genome shotgun (WGS) entry which is preliminary data.</text>
</comment>
<dbReference type="InterPro" id="IPR004840">
    <property type="entry name" value="Amino_acid_permease_CS"/>
</dbReference>
<evidence type="ECO:0000256" key="5">
    <source>
        <dbReference type="ARBA" id="ARBA00023136"/>
    </source>
</evidence>
<dbReference type="InterPro" id="IPR004841">
    <property type="entry name" value="AA-permease/SLC12A_dom"/>
</dbReference>